<evidence type="ECO:0000313" key="2">
    <source>
        <dbReference type="EMBL" id="AOM82526.1"/>
    </source>
</evidence>
<keyword evidence="3" id="KW-1185">Reference proteome</keyword>
<evidence type="ECO:0000256" key="1">
    <source>
        <dbReference type="SAM" id="MobiDB-lite"/>
    </source>
</evidence>
<dbReference type="Proteomes" id="UP000094463">
    <property type="component" value="Chromosome"/>
</dbReference>
<dbReference type="KEGG" id="bbev:BBEV_1158"/>
<evidence type="ECO:0000313" key="3">
    <source>
        <dbReference type="Proteomes" id="UP000094463"/>
    </source>
</evidence>
<dbReference type="Pfam" id="PF11213">
    <property type="entry name" value="DUF3006"/>
    <property type="match status" value="1"/>
</dbReference>
<feature type="compositionally biased region" description="Basic and acidic residues" evidence="1">
    <location>
        <begin position="55"/>
        <end position="66"/>
    </location>
</feature>
<sequence>MKKKAVIDRVEDGIIVLLFEEDGREEHLQADDWLNDSLTAGNIVEVTLNNDKRIEHMHPLHKETSSRFKRVADKRKRLAGRSPGSRFKKK</sequence>
<organism evidence="2 3">
    <name type="scientific">Salisediminibacterium beveridgei</name>
    <dbReference type="NCBI Taxonomy" id="632773"/>
    <lineage>
        <taxon>Bacteria</taxon>
        <taxon>Bacillati</taxon>
        <taxon>Bacillota</taxon>
        <taxon>Bacilli</taxon>
        <taxon>Bacillales</taxon>
        <taxon>Bacillaceae</taxon>
        <taxon>Salisediminibacterium</taxon>
    </lineage>
</organism>
<protein>
    <recommendedName>
        <fullName evidence="4">DUF3006 domain-containing protein</fullName>
    </recommendedName>
</protein>
<accession>A0A1D7QU29</accession>
<proteinExistence type="predicted"/>
<dbReference type="STRING" id="632773.BBEV_1158"/>
<dbReference type="InterPro" id="IPR021377">
    <property type="entry name" value="DUF3006"/>
</dbReference>
<feature type="compositionally biased region" description="Basic residues" evidence="1">
    <location>
        <begin position="67"/>
        <end position="79"/>
    </location>
</feature>
<name>A0A1D7QU29_9BACI</name>
<dbReference type="OrthoDB" id="2366034at2"/>
<reference evidence="2 3" key="1">
    <citation type="submission" date="2015-08" db="EMBL/GenBank/DDBJ databases">
        <title>The complete genome sequence of Bacillus beveridgei MLTeJB.</title>
        <authorList>
            <person name="Hanson T.E."/>
            <person name="Mesa C."/>
            <person name="Basesman S.M."/>
            <person name="Oremland R.S."/>
        </authorList>
    </citation>
    <scope>NUCLEOTIDE SEQUENCE [LARGE SCALE GENOMIC DNA]</scope>
    <source>
        <strain evidence="2 3">MLTeJB</strain>
    </source>
</reference>
<feature type="region of interest" description="Disordered" evidence="1">
    <location>
        <begin position="55"/>
        <end position="90"/>
    </location>
</feature>
<dbReference type="AlphaFoldDB" id="A0A1D7QU29"/>
<gene>
    <name evidence="2" type="ORF">BBEV_1158</name>
</gene>
<dbReference type="EMBL" id="CP012502">
    <property type="protein sequence ID" value="AOM82526.1"/>
    <property type="molecule type" value="Genomic_DNA"/>
</dbReference>
<dbReference type="RefSeq" id="WP_069364605.1">
    <property type="nucleotide sequence ID" value="NZ_CP012502.1"/>
</dbReference>
<evidence type="ECO:0008006" key="4">
    <source>
        <dbReference type="Google" id="ProtNLM"/>
    </source>
</evidence>